<dbReference type="RefSeq" id="YP_009448812.1">
    <property type="nucleotide sequence ID" value="NC_036594.1"/>
</dbReference>
<proteinExistence type="predicted"/>
<gene>
    <name evidence="1" type="ORF">ORPV_606</name>
</gene>
<accession>A0A2I2L4S7</accession>
<dbReference type="EMBL" id="LT906555">
    <property type="protein sequence ID" value="SNW62510.1"/>
    <property type="molecule type" value="Genomic_DNA"/>
</dbReference>
<dbReference type="OrthoDB" id="37868at10239"/>
<protein>
    <submittedName>
        <fullName evidence="1">Probable Zinc-ribbon domain-containing protein</fullName>
    </submittedName>
</protein>
<name>A0A2I2L4S7_9VIRU</name>
<reference evidence="1" key="1">
    <citation type="submission" date="2017-08" db="EMBL/GenBank/DDBJ databases">
        <authorList>
            <consortium name="Urmite Genomes"/>
        </authorList>
    </citation>
    <scope>NUCLEOTIDE SEQUENCE [LARGE SCALE GENOMIC DNA]</scope>
    <source>
        <strain evidence="1">IHUMI-LCC2</strain>
    </source>
</reference>
<keyword evidence="2" id="KW-1185">Reference proteome</keyword>
<sequence length="278" mass="32269">MGCLICKNSHPLGYEVPIVKKNYGVANFAIGRDTLLYKKLCVGCGKSFNTKYDWSTYCEESCRLSHSKKYNKTSNEENNKPCIGCGKIFYSKYHPNTFCTEQCKVNNRLKVFIKTCKKCDKKCEVSGVEINKTLCPRESCVDKSKLNDIHKTLSTKKYSSKAILWLNKIMGEKGINIKHAENGGEHKCKIGKYNFEFDGYHEDEETGIKTVYEFHGTYYHADPILLNDEMDKLSIDGKITNRQLYNRTLWRENQIKGAGYNLVTIWEREYHEKYPEYN</sequence>
<dbReference type="GeneID" id="35382413"/>
<evidence type="ECO:0000313" key="1">
    <source>
        <dbReference type="EMBL" id="SNW62510.1"/>
    </source>
</evidence>
<organism evidence="1">
    <name type="scientific">Orpheovirus IHUMI-LCC2</name>
    <dbReference type="NCBI Taxonomy" id="2023057"/>
    <lineage>
        <taxon>Viruses</taxon>
        <taxon>Varidnaviria</taxon>
        <taxon>Bamfordvirae</taxon>
        <taxon>Nucleocytoviricota</taxon>
        <taxon>Megaviricetes</taxon>
        <taxon>Pimascovirales</taxon>
        <taxon>Ocovirineae</taxon>
        <taxon>Orpheoviridae</taxon>
        <taxon>Alphaorpheovirus</taxon>
        <taxon>Alphaorpheovirus massiliense</taxon>
    </lineage>
</organism>
<evidence type="ECO:0000313" key="2">
    <source>
        <dbReference type="Proteomes" id="UP000236316"/>
    </source>
</evidence>
<dbReference type="Proteomes" id="UP000236316">
    <property type="component" value="Segment"/>
</dbReference>
<dbReference type="KEGG" id="vg:35382413"/>